<dbReference type="PROSITE" id="PS51257">
    <property type="entry name" value="PROKAR_LIPOPROTEIN"/>
    <property type="match status" value="1"/>
</dbReference>
<gene>
    <name evidence="1" type="ORF">ACFSQ6_03040</name>
</gene>
<dbReference type="Pfam" id="PF16395">
    <property type="entry name" value="DUF5004"/>
    <property type="match status" value="1"/>
</dbReference>
<keyword evidence="2" id="KW-1185">Reference proteome</keyword>
<organism evidence="1 2">
    <name type="scientific">Sphingobacterium populi</name>
    <dbReference type="NCBI Taxonomy" id="1812824"/>
    <lineage>
        <taxon>Bacteria</taxon>
        <taxon>Pseudomonadati</taxon>
        <taxon>Bacteroidota</taxon>
        <taxon>Sphingobacteriia</taxon>
        <taxon>Sphingobacteriales</taxon>
        <taxon>Sphingobacteriaceae</taxon>
        <taxon>Sphingobacterium</taxon>
    </lineage>
</organism>
<dbReference type="InterPro" id="IPR032168">
    <property type="entry name" value="DUF5004"/>
</dbReference>
<evidence type="ECO:0000313" key="2">
    <source>
        <dbReference type="Proteomes" id="UP001597418"/>
    </source>
</evidence>
<proteinExistence type="predicted"/>
<sequence>MKTIIYLNLVRVSVLLLICLFFSCESQEELIPETPKEITGIWRITKAVRNGADITKKFNFNDFRVDFKSDGTYQLSQPIPFIVSTNGSYTLDDPQYPFEIKFDESSTGYSASSLFEYPIVQGKRQLSLNFHTGCSTNSYTYTLIAD</sequence>
<accession>A0ABW5U930</accession>
<protein>
    <submittedName>
        <fullName evidence="1">DUF5004 domain-containing protein</fullName>
    </submittedName>
</protein>
<comment type="caution">
    <text evidence="1">The sequence shown here is derived from an EMBL/GenBank/DDBJ whole genome shotgun (WGS) entry which is preliminary data.</text>
</comment>
<dbReference type="EMBL" id="JBHUMB010000005">
    <property type="protein sequence ID" value="MFD2742360.1"/>
    <property type="molecule type" value="Genomic_DNA"/>
</dbReference>
<name>A0ABW5U930_9SPHI</name>
<dbReference type="Proteomes" id="UP001597418">
    <property type="component" value="Unassembled WGS sequence"/>
</dbReference>
<dbReference type="RefSeq" id="WP_066754004.1">
    <property type="nucleotide sequence ID" value="NZ_JBHUMB010000005.1"/>
</dbReference>
<reference evidence="2" key="1">
    <citation type="journal article" date="2019" name="Int. J. Syst. Evol. Microbiol.">
        <title>The Global Catalogue of Microorganisms (GCM) 10K type strain sequencing project: providing services to taxonomists for standard genome sequencing and annotation.</title>
        <authorList>
            <consortium name="The Broad Institute Genomics Platform"/>
            <consortium name="The Broad Institute Genome Sequencing Center for Infectious Disease"/>
            <person name="Wu L."/>
            <person name="Ma J."/>
        </authorList>
    </citation>
    <scope>NUCLEOTIDE SEQUENCE [LARGE SCALE GENOMIC DNA]</scope>
    <source>
        <strain evidence="2">KCTC 42247</strain>
    </source>
</reference>
<evidence type="ECO:0000313" key="1">
    <source>
        <dbReference type="EMBL" id="MFD2742360.1"/>
    </source>
</evidence>